<name>A0A6A5TU75_9PLEO</name>
<keyword evidence="3" id="KW-1185">Reference proteome</keyword>
<proteinExistence type="predicted"/>
<dbReference type="Proteomes" id="UP000800035">
    <property type="component" value="Unassembled WGS sequence"/>
</dbReference>
<organism evidence="2 3">
    <name type="scientific">Byssothecium circinans</name>
    <dbReference type="NCBI Taxonomy" id="147558"/>
    <lineage>
        <taxon>Eukaryota</taxon>
        <taxon>Fungi</taxon>
        <taxon>Dikarya</taxon>
        <taxon>Ascomycota</taxon>
        <taxon>Pezizomycotina</taxon>
        <taxon>Dothideomycetes</taxon>
        <taxon>Pleosporomycetidae</taxon>
        <taxon>Pleosporales</taxon>
        <taxon>Massarineae</taxon>
        <taxon>Massarinaceae</taxon>
        <taxon>Byssothecium</taxon>
    </lineage>
</organism>
<gene>
    <name evidence="2" type="ORF">CC80DRAFT_494068</name>
</gene>
<evidence type="ECO:0000313" key="2">
    <source>
        <dbReference type="EMBL" id="KAF1954256.1"/>
    </source>
</evidence>
<evidence type="ECO:0000313" key="3">
    <source>
        <dbReference type="Proteomes" id="UP000800035"/>
    </source>
</evidence>
<accession>A0A6A5TU75</accession>
<evidence type="ECO:0000256" key="1">
    <source>
        <dbReference type="SAM" id="MobiDB-lite"/>
    </source>
</evidence>
<protein>
    <submittedName>
        <fullName evidence="2">Uncharacterized protein</fullName>
    </submittedName>
</protein>
<dbReference type="AlphaFoldDB" id="A0A6A5TU75"/>
<dbReference type="EMBL" id="ML977000">
    <property type="protein sequence ID" value="KAF1954256.1"/>
    <property type="molecule type" value="Genomic_DNA"/>
</dbReference>
<sequence length="345" mass="39096">MTKRKAREKPPTMPTKKLKTLAASSLAPPSPISGYDQLLTRDIRLVIYHYMEWPCSDKKDWHGLALSCKDAYDELTSEAVHLRTVKLNEIAKGVQQKSGIEIHFSALPDTLNWVIISSVTVTVPAKAMMTIFSNGFEQLLALKLDKLTFMFTGDAATAKTELRYDRTDHDGSYLTTTPVPSMPWLYHLRDILTRIASQYRYQFGNDDQSQWARTIHSKGIMVPCIAIMAKRFVLAWDFCSDRVRAQGMGRQKWLMQGKVVEYKLRESHAGGEGATDDPSAYPFRWEMMGKGGLLGEAGVFVGDGDYRGFMVNIEFLMCYRIRRRDIVSKGIGAQWTTLESARSQK</sequence>
<feature type="region of interest" description="Disordered" evidence="1">
    <location>
        <begin position="1"/>
        <end position="20"/>
    </location>
</feature>
<reference evidence="2" key="1">
    <citation type="journal article" date="2020" name="Stud. Mycol.">
        <title>101 Dothideomycetes genomes: a test case for predicting lifestyles and emergence of pathogens.</title>
        <authorList>
            <person name="Haridas S."/>
            <person name="Albert R."/>
            <person name="Binder M."/>
            <person name="Bloem J."/>
            <person name="Labutti K."/>
            <person name="Salamov A."/>
            <person name="Andreopoulos B."/>
            <person name="Baker S."/>
            <person name="Barry K."/>
            <person name="Bills G."/>
            <person name="Bluhm B."/>
            <person name="Cannon C."/>
            <person name="Castanera R."/>
            <person name="Culley D."/>
            <person name="Daum C."/>
            <person name="Ezra D."/>
            <person name="Gonzalez J."/>
            <person name="Henrissat B."/>
            <person name="Kuo A."/>
            <person name="Liang C."/>
            <person name="Lipzen A."/>
            <person name="Lutzoni F."/>
            <person name="Magnuson J."/>
            <person name="Mondo S."/>
            <person name="Nolan M."/>
            <person name="Ohm R."/>
            <person name="Pangilinan J."/>
            <person name="Park H.-J."/>
            <person name="Ramirez L."/>
            <person name="Alfaro M."/>
            <person name="Sun H."/>
            <person name="Tritt A."/>
            <person name="Yoshinaga Y."/>
            <person name="Zwiers L.-H."/>
            <person name="Turgeon B."/>
            <person name="Goodwin S."/>
            <person name="Spatafora J."/>
            <person name="Crous P."/>
            <person name="Grigoriev I."/>
        </authorList>
    </citation>
    <scope>NUCLEOTIDE SEQUENCE</scope>
    <source>
        <strain evidence="2">CBS 675.92</strain>
    </source>
</reference>